<sequence>MSNFLSSSSIAAHAPAAANVAIEVVEQTGSTNADLLARVGRMPQPSLLAAELQTAGRGRAGRSWISASGSLAFSLAWPFRCALRDLAGMPLAVGVALAETLAANDVAVRLKWPNDLWLDDAKLGGILIETALDRSGAQQGVPQVWAVIGVGINIAQPEELLQQIGRPIAALPANLAQDRSRLMGMLLDGLAVALRQFEQEGFAVFAARWNALHAWTGQNVVILENGHVIQEGIATGVDAQGQLLLQGPDGVVPVLAGDVSLRRQESGNKNKENDDKGSEEHAAAG</sequence>
<feature type="region of interest" description="Disordered" evidence="7">
    <location>
        <begin position="261"/>
        <end position="285"/>
    </location>
</feature>
<dbReference type="PROSITE" id="PS51733">
    <property type="entry name" value="BPL_LPL_CATALYTIC"/>
    <property type="match status" value="1"/>
</dbReference>
<gene>
    <name evidence="9" type="ORF">EDC30_103116</name>
</gene>
<evidence type="ECO:0000256" key="1">
    <source>
        <dbReference type="ARBA" id="ARBA00022598"/>
    </source>
</evidence>
<dbReference type="Proteomes" id="UP000295382">
    <property type="component" value="Unassembled WGS sequence"/>
</dbReference>
<dbReference type="NCBIfam" id="TIGR00121">
    <property type="entry name" value="birA_ligase"/>
    <property type="match status" value="1"/>
</dbReference>
<dbReference type="PANTHER" id="PTHR12835">
    <property type="entry name" value="BIOTIN PROTEIN LIGASE"/>
    <property type="match status" value="1"/>
</dbReference>
<name>A0A4R3HY89_PAULE</name>
<organism evidence="9 10">
    <name type="scientific">Paucimonas lemoignei</name>
    <name type="common">Pseudomonas lemoignei</name>
    <dbReference type="NCBI Taxonomy" id="29443"/>
    <lineage>
        <taxon>Bacteria</taxon>
        <taxon>Pseudomonadati</taxon>
        <taxon>Pseudomonadota</taxon>
        <taxon>Betaproteobacteria</taxon>
        <taxon>Burkholderiales</taxon>
        <taxon>Burkholderiaceae</taxon>
        <taxon>Paucimonas</taxon>
    </lineage>
</organism>
<dbReference type="GO" id="GO:0005524">
    <property type="term" value="F:ATP binding"/>
    <property type="evidence" value="ECO:0007669"/>
    <property type="project" value="UniProtKB-KW"/>
</dbReference>
<accession>A0A4R3HY89</accession>
<dbReference type="EMBL" id="SLZQ01000003">
    <property type="protein sequence ID" value="TCS37824.1"/>
    <property type="molecule type" value="Genomic_DNA"/>
</dbReference>
<protein>
    <recommendedName>
        <fullName evidence="5">biotin--[biotin carboxyl-carrier protein] ligase</fullName>
        <ecNumber evidence="5">6.3.4.15</ecNumber>
    </recommendedName>
</protein>
<comment type="caution">
    <text evidence="9">The sequence shown here is derived from an EMBL/GenBank/DDBJ whole genome shotgun (WGS) entry which is preliminary data.</text>
</comment>
<keyword evidence="3" id="KW-0067">ATP-binding</keyword>
<dbReference type="OrthoDB" id="9807064at2"/>
<evidence type="ECO:0000313" key="9">
    <source>
        <dbReference type="EMBL" id="TCS37824.1"/>
    </source>
</evidence>
<dbReference type="EC" id="6.3.4.15" evidence="5"/>
<evidence type="ECO:0000313" key="10">
    <source>
        <dbReference type="Proteomes" id="UP000295382"/>
    </source>
</evidence>
<dbReference type="AlphaFoldDB" id="A0A4R3HY89"/>
<dbReference type="InterPro" id="IPR003142">
    <property type="entry name" value="BPL_C"/>
</dbReference>
<dbReference type="InterPro" id="IPR004143">
    <property type="entry name" value="BPL_LPL_catalytic"/>
</dbReference>
<dbReference type="InterPro" id="IPR008988">
    <property type="entry name" value="Transcriptional_repressor_C"/>
</dbReference>
<keyword evidence="4" id="KW-0092">Biotin</keyword>
<dbReference type="Gene3D" id="3.30.930.10">
    <property type="entry name" value="Bira Bifunctional Protein, Domain 2"/>
    <property type="match status" value="1"/>
</dbReference>
<dbReference type="PANTHER" id="PTHR12835:SF5">
    <property type="entry name" value="BIOTIN--PROTEIN LIGASE"/>
    <property type="match status" value="1"/>
</dbReference>
<dbReference type="GO" id="GO:0004077">
    <property type="term" value="F:biotin--[biotin carboxyl-carrier protein] ligase activity"/>
    <property type="evidence" value="ECO:0007669"/>
    <property type="project" value="UniProtKB-EC"/>
</dbReference>
<evidence type="ECO:0000256" key="4">
    <source>
        <dbReference type="ARBA" id="ARBA00023267"/>
    </source>
</evidence>
<dbReference type="SUPFAM" id="SSF55681">
    <property type="entry name" value="Class II aaRS and biotin synthetases"/>
    <property type="match status" value="1"/>
</dbReference>
<keyword evidence="10" id="KW-1185">Reference proteome</keyword>
<proteinExistence type="predicted"/>
<evidence type="ECO:0000256" key="3">
    <source>
        <dbReference type="ARBA" id="ARBA00022840"/>
    </source>
</evidence>
<dbReference type="SUPFAM" id="SSF50037">
    <property type="entry name" value="C-terminal domain of transcriptional repressors"/>
    <property type="match status" value="1"/>
</dbReference>
<dbReference type="CDD" id="cd16442">
    <property type="entry name" value="BPL"/>
    <property type="match status" value="1"/>
</dbReference>
<keyword evidence="1 9" id="KW-0436">Ligase</keyword>
<evidence type="ECO:0000256" key="6">
    <source>
        <dbReference type="ARBA" id="ARBA00047846"/>
    </source>
</evidence>
<dbReference type="InterPro" id="IPR045864">
    <property type="entry name" value="aa-tRNA-synth_II/BPL/LPL"/>
</dbReference>
<evidence type="ECO:0000259" key="8">
    <source>
        <dbReference type="PROSITE" id="PS51733"/>
    </source>
</evidence>
<evidence type="ECO:0000256" key="2">
    <source>
        <dbReference type="ARBA" id="ARBA00022741"/>
    </source>
</evidence>
<reference evidence="9 10" key="1">
    <citation type="submission" date="2019-03" db="EMBL/GenBank/DDBJ databases">
        <title>Genomic Encyclopedia of Type Strains, Phase IV (KMG-IV): sequencing the most valuable type-strain genomes for metagenomic binning, comparative biology and taxonomic classification.</title>
        <authorList>
            <person name="Goeker M."/>
        </authorList>
    </citation>
    <scope>NUCLEOTIDE SEQUENCE [LARGE SCALE GENOMIC DNA]</scope>
    <source>
        <strain evidence="9 10">DSM 7445</strain>
    </source>
</reference>
<dbReference type="Gene3D" id="2.30.30.100">
    <property type="match status" value="1"/>
</dbReference>
<evidence type="ECO:0000256" key="7">
    <source>
        <dbReference type="SAM" id="MobiDB-lite"/>
    </source>
</evidence>
<dbReference type="Pfam" id="PF02237">
    <property type="entry name" value="BPL_C"/>
    <property type="match status" value="1"/>
</dbReference>
<keyword evidence="2" id="KW-0547">Nucleotide-binding</keyword>
<dbReference type="InterPro" id="IPR004408">
    <property type="entry name" value="Biotin_CoA_COase_ligase"/>
</dbReference>
<dbReference type="GO" id="GO:0005737">
    <property type="term" value="C:cytoplasm"/>
    <property type="evidence" value="ECO:0007669"/>
    <property type="project" value="TreeGrafter"/>
</dbReference>
<comment type="catalytic activity">
    <reaction evidence="6">
        <text>biotin + L-lysyl-[protein] + ATP = N(6)-biotinyl-L-lysyl-[protein] + AMP + diphosphate + H(+)</text>
        <dbReference type="Rhea" id="RHEA:11756"/>
        <dbReference type="Rhea" id="RHEA-COMP:9752"/>
        <dbReference type="Rhea" id="RHEA-COMP:10505"/>
        <dbReference type="ChEBI" id="CHEBI:15378"/>
        <dbReference type="ChEBI" id="CHEBI:29969"/>
        <dbReference type="ChEBI" id="CHEBI:30616"/>
        <dbReference type="ChEBI" id="CHEBI:33019"/>
        <dbReference type="ChEBI" id="CHEBI:57586"/>
        <dbReference type="ChEBI" id="CHEBI:83144"/>
        <dbReference type="ChEBI" id="CHEBI:456215"/>
        <dbReference type="EC" id="6.3.4.15"/>
    </reaction>
</comment>
<feature type="domain" description="BPL/LPL catalytic" evidence="8">
    <location>
        <begin position="12"/>
        <end position="198"/>
    </location>
</feature>
<dbReference type="Pfam" id="PF03099">
    <property type="entry name" value="BPL_LplA_LipB"/>
    <property type="match status" value="1"/>
</dbReference>
<evidence type="ECO:0000256" key="5">
    <source>
        <dbReference type="ARBA" id="ARBA00024227"/>
    </source>
</evidence>